<name>A0A439D2K6_9PEZI</name>
<dbReference type="AlphaFoldDB" id="A0A439D2K6"/>
<dbReference type="CDD" id="cd13778">
    <property type="entry name" value="Aar2_C"/>
    <property type="match status" value="1"/>
</dbReference>
<sequence>MEDSDIDSDISSRATSPTQGDVFILHDLPANFTVGCDAISFNSAQSFSGFRDLPPGIHLIWVAPSESTSCRSGYWICTPEEGHNQLGRVYVKQWDKYDEVLRDPTDQAQEMYQSERLEQNLALLSPYYLCAASTEASHKLAPSQGDDDPSGLLDDKNIWYQLTFAIKPNVLNRILGQVRDTWHMTTTDSVAGATDSAEEAQLYALGTSHLQFTFSMDARLINPEATGPERTRQALDPTGWIIDKLESPNGDRRLEDLVGELQFAFLVGMHLGNFSCLEQWFFLTTQLIFRSYSLTIDRPEQARNLIQTFHAQLLYNDRYLEGDVLELMPEHARKLQLALTTYRNHLSDELLALDDLCTPAQHSVGIAFKSLESWLLGLGWDLRGEYVRSGNVMLEDGEMVQTELSDFEDEDERGEFAPTVVEMENGTETGLLSWGV</sequence>
<evidence type="ECO:0000313" key="4">
    <source>
        <dbReference type="EMBL" id="RWA08491.1"/>
    </source>
</evidence>
<comment type="caution">
    <text evidence="4">The sequence shown here is derived from an EMBL/GenBank/DDBJ whole genome shotgun (WGS) entry which is preliminary data.</text>
</comment>
<dbReference type="STRING" id="363999.A0A439D2K6"/>
<dbReference type="PANTHER" id="PTHR12689:SF4">
    <property type="entry name" value="PROTEIN AAR2 HOMOLOG"/>
    <property type="match status" value="1"/>
</dbReference>
<comment type="similarity">
    <text evidence="1">Belongs to the AAR2 family.</text>
</comment>
<dbReference type="CDD" id="cd13777">
    <property type="entry name" value="Aar2_N"/>
    <property type="match status" value="1"/>
</dbReference>
<evidence type="ECO:0000259" key="2">
    <source>
        <dbReference type="Pfam" id="PF05282"/>
    </source>
</evidence>
<evidence type="ECO:0000313" key="5">
    <source>
        <dbReference type="Proteomes" id="UP000286045"/>
    </source>
</evidence>
<dbReference type="Pfam" id="PF05282">
    <property type="entry name" value="AAR2"/>
    <property type="match status" value="1"/>
</dbReference>
<dbReference type="InterPro" id="IPR033647">
    <property type="entry name" value="Aar2_N"/>
</dbReference>
<feature type="domain" description="AAR2 N-terminal" evidence="3">
    <location>
        <begin position="20"/>
        <end position="176"/>
    </location>
</feature>
<dbReference type="Proteomes" id="UP000286045">
    <property type="component" value="Unassembled WGS sequence"/>
</dbReference>
<dbReference type="InterPro" id="IPR038514">
    <property type="entry name" value="AAR2_C_sf"/>
</dbReference>
<feature type="domain" description="AAR2 C-terminal" evidence="2">
    <location>
        <begin position="219"/>
        <end position="382"/>
    </location>
</feature>
<proteinExistence type="inferred from homology"/>
<dbReference type="Pfam" id="PF20981">
    <property type="entry name" value="AAR2_1st"/>
    <property type="match status" value="1"/>
</dbReference>
<gene>
    <name evidence="4" type="ORF">EKO27_g6601</name>
</gene>
<keyword evidence="5" id="KW-1185">Reference proteome</keyword>
<protein>
    <submittedName>
        <fullName evidence="4">Uncharacterized protein</fullName>
    </submittedName>
</protein>
<evidence type="ECO:0000259" key="3">
    <source>
        <dbReference type="Pfam" id="PF20981"/>
    </source>
</evidence>
<dbReference type="InterPro" id="IPR007946">
    <property type="entry name" value="AAR2"/>
</dbReference>
<evidence type="ECO:0000256" key="1">
    <source>
        <dbReference type="ARBA" id="ARBA00006281"/>
    </source>
</evidence>
<reference evidence="4 5" key="1">
    <citation type="submission" date="2018-12" db="EMBL/GenBank/DDBJ databases">
        <title>Draft genome sequence of Xylaria grammica IHI A82.</title>
        <authorList>
            <person name="Buettner E."/>
            <person name="Kellner H."/>
        </authorList>
    </citation>
    <scope>NUCLEOTIDE SEQUENCE [LARGE SCALE GENOMIC DNA]</scope>
    <source>
        <strain evidence="4 5">IHI A82</strain>
    </source>
</reference>
<dbReference type="InterPro" id="IPR033648">
    <property type="entry name" value="AAR2_C"/>
</dbReference>
<dbReference type="EMBL" id="RYZI01000197">
    <property type="protein sequence ID" value="RWA08491.1"/>
    <property type="molecule type" value="Genomic_DNA"/>
</dbReference>
<dbReference type="InterPro" id="IPR038516">
    <property type="entry name" value="AAR2_N_sf"/>
</dbReference>
<organism evidence="4 5">
    <name type="scientific">Xylaria grammica</name>
    <dbReference type="NCBI Taxonomy" id="363999"/>
    <lineage>
        <taxon>Eukaryota</taxon>
        <taxon>Fungi</taxon>
        <taxon>Dikarya</taxon>
        <taxon>Ascomycota</taxon>
        <taxon>Pezizomycotina</taxon>
        <taxon>Sordariomycetes</taxon>
        <taxon>Xylariomycetidae</taxon>
        <taxon>Xylariales</taxon>
        <taxon>Xylariaceae</taxon>
        <taxon>Xylaria</taxon>
    </lineage>
</organism>
<dbReference type="GO" id="GO:0000244">
    <property type="term" value="P:spliceosomal tri-snRNP complex assembly"/>
    <property type="evidence" value="ECO:0007669"/>
    <property type="project" value="TreeGrafter"/>
</dbReference>
<dbReference type="Gene3D" id="1.25.40.550">
    <property type="entry name" value="Aar2, C-terminal domain-like"/>
    <property type="match status" value="1"/>
</dbReference>
<dbReference type="PANTHER" id="PTHR12689">
    <property type="entry name" value="A1 CISTRON SPLICING FACTOR AAR2-RELATED"/>
    <property type="match status" value="1"/>
</dbReference>
<dbReference type="Gene3D" id="2.60.34.20">
    <property type="match status" value="1"/>
</dbReference>
<accession>A0A439D2K6</accession>